<dbReference type="SUPFAM" id="SSF140490">
    <property type="entry name" value="Nqo1C-terminal domain-like"/>
    <property type="match status" value="1"/>
</dbReference>
<dbReference type="InterPro" id="IPR019575">
    <property type="entry name" value="Nuop51_4Fe4S-bd"/>
</dbReference>
<dbReference type="Pfam" id="PF01512">
    <property type="entry name" value="Complex1_51K"/>
    <property type="match status" value="1"/>
</dbReference>
<comment type="similarity">
    <text evidence="2">Belongs to the complex I 51 kDa subunit family.</text>
</comment>
<evidence type="ECO:0000256" key="5">
    <source>
        <dbReference type="ARBA" id="ARBA00023004"/>
    </source>
</evidence>
<reference evidence="9" key="1">
    <citation type="submission" date="2017-01" db="EMBL/GenBank/DDBJ databases">
        <authorList>
            <person name="Varghese N."/>
            <person name="Submissions S."/>
        </authorList>
    </citation>
    <scope>NUCLEOTIDE SEQUENCE [LARGE SCALE GENOMIC DNA]</scope>
    <source>
        <strain evidence="9">DSM 19945</strain>
    </source>
</reference>
<accession>A0A1N7L0B7</accession>
<dbReference type="Gene3D" id="3.10.20.600">
    <property type="match status" value="1"/>
</dbReference>
<evidence type="ECO:0000256" key="6">
    <source>
        <dbReference type="ARBA" id="ARBA00023014"/>
    </source>
</evidence>
<dbReference type="RefSeq" id="WP_076484151.1">
    <property type="nucleotide sequence ID" value="NZ_FTOG01000003.1"/>
</dbReference>
<dbReference type="Pfam" id="PF01257">
    <property type="entry name" value="2Fe-2S_thioredx"/>
    <property type="match status" value="1"/>
</dbReference>
<dbReference type="PROSITE" id="PS00644">
    <property type="entry name" value="COMPLEX1_51K_1"/>
    <property type="match status" value="1"/>
</dbReference>
<dbReference type="SUPFAM" id="SSF52833">
    <property type="entry name" value="Thioredoxin-like"/>
    <property type="match status" value="1"/>
</dbReference>
<dbReference type="AlphaFoldDB" id="A0A1N7L0B7"/>
<dbReference type="InterPro" id="IPR011538">
    <property type="entry name" value="Nuo51_FMN-bd"/>
</dbReference>
<keyword evidence="5" id="KW-0408">Iron</keyword>
<evidence type="ECO:0000256" key="4">
    <source>
        <dbReference type="ARBA" id="ARBA00022723"/>
    </source>
</evidence>
<dbReference type="EMBL" id="FTOG01000003">
    <property type="protein sequence ID" value="SIS67100.1"/>
    <property type="molecule type" value="Genomic_DNA"/>
</dbReference>
<dbReference type="GO" id="GO:0008137">
    <property type="term" value="F:NADH dehydrogenase (ubiquinone) activity"/>
    <property type="evidence" value="ECO:0007669"/>
    <property type="project" value="InterPro"/>
</dbReference>
<dbReference type="Gene3D" id="3.40.30.10">
    <property type="entry name" value="Glutaredoxin"/>
    <property type="match status" value="1"/>
</dbReference>
<dbReference type="InterPro" id="IPR041921">
    <property type="entry name" value="NuoE_N"/>
</dbReference>
<proteinExistence type="inferred from homology"/>
<dbReference type="GO" id="GO:0051539">
    <property type="term" value="F:4 iron, 4 sulfur cluster binding"/>
    <property type="evidence" value="ECO:0007669"/>
    <property type="project" value="UniProtKB-KW"/>
</dbReference>
<dbReference type="InterPro" id="IPR037207">
    <property type="entry name" value="Nuop51_4Fe4S-bd_sf"/>
</dbReference>
<dbReference type="SUPFAM" id="SSF142019">
    <property type="entry name" value="Nqo1 FMN-binding domain-like"/>
    <property type="match status" value="1"/>
</dbReference>
<dbReference type="Gene3D" id="1.10.10.1590">
    <property type="entry name" value="NADH-quinone oxidoreductase subunit E"/>
    <property type="match status" value="1"/>
</dbReference>
<dbReference type="SUPFAM" id="SSF142984">
    <property type="entry name" value="Nqo1 middle domain-like"/>
    <property type="match status" value="1"/>
</dbReference>
<dbReference type="Pfam" id="PF10589">
    <property type="entry name" value="NADH_4Fe-4S"/>
    <property type="match status" value="1"/>
</dbReference>
<organism evidence="8 9">
    <name type="scientific">Rhodobacter aestuarii</name>
    <dbReference type="NCBI Taxonomy" id="453582"/>
    <lineage>
        <taxon>Bacteria</taxon>
        <taxon>Pseudomonadati</taxon>
        <taxon>Pseudomonadota</taxon>
        <taxon>Alphaproteobacteria</taxon>
        <taxon>Rhodobacterales</taxon>
        <taxon>Rhodobacter group</taxon>
        <taxon>Rhodobacter</taxon>
    </lineage>
</organism>
<protein>
    <submittedName>
        <fullName evidence="8">NAD(P)-dependent nickel-iron dehydrogenase flavin-containing subunit</fullName>
    </submittedName>
</protein>
<keyword evidence="6" id="KW-0411">Iron-sulfur</keyword>
<evidence type="ECO:0000259" key="7">
    <source>
        <dbReference type="SMART" id="SM00928"/>
    </source>
</evidence>
<dbReference type="PANTHER" id="PTHR43578">
    <property type="entry name" value="NADH-QUINONE OXIDOREDUCTASE SUBUNIT F"/>
    <property type="match status" value="1"/>
</dbReference>
<dbReference type="InterPro" id="IPR037225">
    <property type="entry name" value="Nuo51_FMN-bd_sf"/>
</dbReference>
<dbReference type="InterPro" id="IPR001949">
    <property type="entry name" value="NADH-UbQ_OxRdtase_51kDa_CS"/>
</dbReference>
<dbReference type="Proteomes" id="UP000186221">
    <property type="component" value="Unassembled WGS sequence"/>
</dbReference>
<dbReference type="GO" id="GO:0010181">
    <property type="term" value="F:FMN binding"/>
    <property type="evidence" value="ECO:0007669"/>
    <property type="project" value="InterPro"/>
</dbReference>
<dbReference type="SMART" id="SM00928">
    <property type="entry name" value="NADH_4Fe-4S"/>
    <property type="match status" value="1"/>
</dbReference>
<keyword evidence="4" id="KW-0479">Metal-binding</keyword>
<keyword evidence="3" id="KW-0004">4Fe-4S</keyword>
<keyword evidence="9" id="KW-1185">Reference proteome</keyword>
<dbReference type="PROSITE" id="PS00645">
    <property type="entry name" value="COMPLEX1_51K_2"/>
    <property type="match status" value="1"/>
</dbReference>
<sequence>MQGLDDTLGQILTAHRKDPRRLVQILRAAQSEAGWISPEIAAFLADELCMPISRIHAVVQFYAFLYDRPVGRYRVLFSDNIIDRMLGSVALRQHMQRRMKVGRGAVSADGLVSIDTTSCTGMGDQGPALMINNRQIVRLTTRRIDEICDLMRDGAPLEDWPSHYFTISDRIRRAESLLGTSYVPGKALAQAIELGPQGVLDDLRRSNLRGRGGAGFTTAMKWELCAEAEAETRYIICNADEGEPGTFKDRVLLNSFAERIFEGMAIGGYAIGARHGVIYLRGEYDYLRAPLEMKLAAMRQRGLLGTNVLGVPGFDFDIEIQMGAGAYICGEETALIESLEGKPGRPRIRPPFPVTRGYNDMPSVVNNVETLCKVVEVMRIGGRAYALLGTKQSTGSKLISVSGDVARPGVYEYPFGVRIQTVLDDCGATDVAAVQISGAGGMTLAPHEFGRRIAFEDVPTSGAFMVFNRSRDMFEVARNFMHFFAHESCGFCTPCRVGCALSASIMDKIAAGLGAQYELNELTRLGAVMRTSSHCGLGQTAGNAVADTLQKFRPDYERRLMAGDFAPAFDLDAALERARQVTSREDAQAHLEGVA</sequence>
<feature type="domain" description="NADH-ubiquinone oxidoreductase 51kDa subunit iron-sulphur binding" evidence="7">
    <location>
        <begin position="474"/>
        <end position="519"/>
    </location>
</feature>
<evidence type="ECO:0000256" key="2">
    <source>
        <dbReference type="ARBA" id="ARBA00007523"/>
    </source>
</evidence>
<name>A0A1N7L0B7_9RHOB</name>
<dbReference type="GO" id="GO:0046872">
    <property type="term" value="F:metal ion binding"/>
    <property type="evidence" value="ECO:0007669"/>
    <property type="project" value="UniProtKB-KW"/>
</dbReference>
<dbReference type="Gene3D" id="1.20.1440.230">
    <property type="entry name" value="NADH-ubiquinone oxidoreductase 51kDa subunit, iron-sulphur binding domain"/>
    <property type="match status" value="1"/>
</dbReference>
<dbReference type="STRING" id="453582.SAMN05421580_103142"/>
<gene>
    <name evidence="8" type="ORF">SAMN05421580_103142</name>
</gene>
<comment type="cofactor">
    <cofactor evidence="1">
        <name>FMN</name>
        <dbReference type="ChEBI" id="CHEBI:58210"/>
    </cofactor>
</comment>
<dbReference type="PANTHER" id="PTHR43578:SF3">
    <property type="entry name" value="NADH-QUINONE OXIDOREDUCTASE SUBUNIT F"/>
    <property type="match status" value="1"/>
</dbReference>
<evidence type="ECO:0000256" key="1">
    <source>
        <dbReference type="ARBA" id="ARBA00001917"/>
    </source>
</evidence>
<dbReference type="InterPro" id="IPR036249">
    <property type="entry name" value="Thioredoxin-like_sf"/>
</dbReference>
<dbReference type="Gene3D" id="3.40.50.11540">
    <property type="entry name" value="NADH-ubiquinone oxidoreductase 51kDa subunit"/>
    <property type="match status" value="1"/>
</dbReference>
<evidence type="ECO:0000313" key="9">
    <source>
        <dbReference type="Proteomes" id="UP000186221"/>
    </source>
</evidence>
<evidence type="ECO:0000256" key="3">
    <source>
        <dbReference type="ARBA" id="ARBA00022485"/>
    </source>
</evidence>
<evidence type="ECO:0000313" key="8">
    <source>
        <dbReference type="EMBL" id="SIS67100.1"/>
    </source>
</evidence>